<dbReference type="EMBL" id="MU032348">
    <property type="protein sequence ID" value="KAF3764831.1"/>
    <property type="molecule type" value="Genomic_DNA"/>
</dbReference>
<dbReference type="OrthoDB" id="6365676at2759"/>
<gene>
    <name evidence="1" type="ORF">M406DRAFT_340358</name>
</gene>
<evidence type="ECO:0000313" key="2">
    <source>
        <dbReference type="Proteomes" id="UP000803844"/>
    </source>
</evidence>
<protein>
    <recommendedName>
        <fullName evidence="3">F-box domain-containing protein</fullName>
    </recommendedName>
</protein>
<sequence>MSQVSGLPLEIVLCIVDKLVDDPRCVLKPSHPTTKTLLSFTRVCRGTYTVASNHLRKHCVYINSRLRLDQLLYCIEATRGRTRSSVEDDDARSLKPITALYLAPFDRSTANDAAIVHKIATLFGRVHTTLTRLVINMPLHSIRSTYATGGVRRTLREAFLALTALEDLVSLRDELFLYTMEVGEEENEDIPEPEPWRAWPRLKRLALDKVNADENFWKAVRGTEALEQVVLTRADSLEEVCMKRAYLGLHREGELPRPLRVVLVNVSMMHPDQLAGESNWGQIDPSNLVDVVAYDVPVSFYGDESHPELCRAWVKAAALRDELWSWEGTPVGPRRVDMSAGEEGAQASELYV</sequence>
<evidence type="ECO:0008006" key="3">
    <source>
        <dbReference type="Google" id="ProtNLM"/>
    </source>
</evidence>
<organism evidence="1 2">
    <name type="scientific">Cryphonectria parasitica (strain ATCC 38755 / EP155)</name>
    <dbReference type="NCBI Taxonomy" id="660469"/>
    <lineage>
        <taxon>Eukaryota</taxon>
        <taxon>Fungi</taxon>
        <taxon>Dikarya</taxon>
        <taxon>Ascomycota</taxon>
        <taxon>Pezizomycotina</taxon>
        <taxon>Sordariomycetes</taxon>
        <taxon>Sordariomycetidae</taxon>
        <taxon>Diaporthales</taxon>
        <taxon>Cryphonectriaceae</taxon>
        <taxon>Cryphonectria-Endothia species complex</taxon>
        <taxon>Cryphonectria</taxon>
    </lineage>
</organism>
<reference evidence="1" key="1">
    <citation type="journal article" date="2020" name="Phytopathology">
        <title>Genome sequence of the chestnut blight fungus Cryphonectria parasitica EP155: A fundamental resource for an archetypical invasive plant pathogen.</title>
        <authorList>
            <person name="Crouch J.A."/>
            <person name="Dawe A."/>
            <person name="Aerts A."/>
            <person name="Barry K."/>
            <person name="Churchill A.C.L."/>
            <person name="Grimwood J."/>
            <person name="Hillman B."/>
            <person name="Milgroom M.G."/>
            <person name="Pangilinan J."/>
            <person name="Smith M."/>
            <person name="Salamov A."/>
            <person name="Schmutz J."/>
            <person name="Yadav J."/>
            <person name="Grigoriev I.V."/>
            <person name="Nuss D."/>
        </authorList>
    </citation>
    <scope>NUCLEOTIDE SEQUENCE</scope>
    <source>
        <strain evidence="1">EP155</strain>
    </source>
</reference>
<dbReference type="GeneID" id="63838678"/>
<name>A0A9P4Y1I7_CRYP1</name>
<dbReference type="RefSeq" id="XP_040775792.1">
    <property type="nucleotide sequence ID" value="XM_040921549.1"/>
</dbReference>
<dbReference type="AlphaFoldDB" id="A0A9P4Y1I7"/>
<proteinExistence type="predicted"/>
<keyword evidence="2" id="KW-1185">Reference proteome</keyword>
<evidence type="ECO:0000313" key="1">
    <source>
        <dbReference type="EMBL" id="KAF3764831.1"/>
    </source>
</evidence>
<comment type="caution">
    <text evidence="1">The sequence shown here is derived from an EMBL/GenBank/DDBJ whole genome shotgun (WGS) entry which is preliminary data.</text>
</comment>
<accession>A0A9P4Y1I7</accession>
<dbReference type="Proteomes" id="UP000803844">
    <property type="component" value="Unassembled WGS sequence"/>
</dbReference>